<feature type="region of interest" description="Disordered" evidence="2">
    <location>
        <begin position="64"/>
        <end position="83"/>
    </location>
</feature>
<dbReference type="SMART" id="SM00966">
    <property type="entry name" value="SpoVT_AbrB"/>
    <property type="match status" value="1"/>
</dbReference>
<dbReference type="SUPFAM" id="SSF89447">
    <property type="entry name" value="AbrB/MazE/MraZ-like"/>
    <property type="match status" value="1"/>
</dbReference>
<reference evidence="4 5" key="1">
    <citation type="submission" date="2018-05" db="EMBL/GenBank/DDBJ databases">
        <title>The draft genome of strain NS-104.</title>
        <authorList>
            <person name="Hang P."/>
            <person name="Jiang J."/>
        </authorList>
    </citation>
    <scope>NUCLEOTIDE SEQUENCE [LARGE SCALE GENOMIC DNA]</scope>
    <source>
        <strain evidence="4 5">NS-104</strain>
    </source>
</reference>
<evidence type="ECO:0000256" key="1">
    <source>
        <dbReference type="PROSITE-ProRule" id="PRU01076"/>
    </source>
</evidence>
<proteinExistence type="predicted"/>
<evidence type="ECO:0000313" key="5">
    <source>
        <dbReference type="Proteomes" id="UP000245252"/>
    </source>
</evidence>
<dbReference type="EMBL" id="QFBC01000002">
    <property type="protein sequence ID" value="PWE57196.1"/>
    <property type="molecule type" value="Genomic_DNA"/>
</dbReference>
<protein>
    <submittedName>
        <fullName evidence="4">AbrB/MazE/SpoVT family DNA-binding domain-containing protein</fullName>
    </submittedName>
</protein>
<organism evidence="4 5">
    <name type="scientific">Metarhizobium album</name>
    <dbReference type="NCBI Taxonomy" id="2182425"/>
    <lineage>
        <taxon>Bacteria</taxon>
        <taxon>Pseudomonadati</taxon>
        <taxon>Pseudomonadota</taxon>
        <taxon>Alphaproteobacteria</taxon>
        <taxon>Hyphomicrobiales</taxon>
        <taxon>Rhizobiaceae</taxon>
        <taxon>Metarhizobium</taxon>
    </lineage>
</organism>
<dbReference type="RefSeq" id="WP_109457300.1">
    <property type="nucleotide sequence ID" value="NZ_QFBC01000002.1"/>
</dbReference>
<comment type="caution">
    <text evidence="4">The sequence shown here is derived from an EMBL/GenBank/DDBJ whole genome shotgun (WGS) entry which is preliminary data.</text>
</comment>
<accession>A0A2U2DV67</accession>
<dbReference type="InterPro" id="IPR037914">
    <property type="entry name" value="SpoVT-AbrB_sf"/>
</dbReference>
<evidence type="ECO:0000259" key="3">
    <source>
        <dbReference type="PROSITE" id="PS51740"/>
    </source>
</evidence>
<sequence>MRVTSKGQVTIPRDLRELVGIAPNSEVVFSIDGGRLVVEPKNSTRDVEDRTRLDRLAEALDRLEGSGDQDVDADALMSITRDR</sequence>
<dbReference type="PROSITE" id="PS51740">
    <property type="entry name" value="SPOVT_ABRB"/>
    <property type="match status" value="1"/>
</dbReference>
<dbReference type="Pfam" id="PF04014">
    <property type="entry name" value="MazE_antitoxin"/>
    <property type="match status" value="1"/>
</dbReference>
<gene>
    <name evidence="4" type="ORF">DEM27_06025</name>
</gene>
<dbReference type="GO" id="GO:0003677">
    <property type="term" value="F:DNA binding"/>
    <property type="evidence" value="ECO:0007669"/>
    <property type="project" value="UniProtKB-UniRule"/>
</dbReference>
<dbReference type="OrthoDB" id="9809003at2"/>
<keyword evidence="1 4" id="KW-0238">DNA-binding</keyword>
<dbReference type="Proteomes" id="UP000245252">
    <property type="component" value="Unassembled WGS sequence"/>
</dbReference>
<evidence type="ECO:0000256" key="2">
    <source>
        <dbReference type="SAM" id="MobiDB-lite"/>
    </source>
</evidence>
<keyword evidence="5" id="KW-1185">Reference proteome</keyword>
<dbReference type="InterPro" id="IPR007159">
    <property type="entry name" value="SpoVT-AbrB_dom"/>
</dbReference>
<dbReference type="AlphaFoldDB" id="A0A2U2DV67"/>
<name>A0A2U2DV67_9HYPH</name>
<feature type="domain" description="SpoVT-AbrB" evidence="3">
    <location>
        <begin position="1"/>
        <end position="43"/>
    </location>
</feature>
<dbReference type="Gene3D" id="2.10.260.10">
    <property type="match status" value="1"/>
</dbReference>
<evidence type="ECO:0000313" key="4">
    <source>
        <dbReference type="EMBL" id="PWE57196.1"/>
    </source>
</evidence>
<dbReference type="NCBIfam" id="TIGR01439">
    <property type="entry name" value="lp_hng_hel_AbrB"/>
    <property type="match status" value="1"/>
</dbReference>